<dbReference type="PIRSF" id="PIRSF005900">
    <property type="entry name" value="Dps"/>
    <property type="match status" value="1"/>
</dbReference>
<dbReference type="Gene3D" id="1.20.1260.10">
    <property type="match status" value="1"/>
</dbReference>
<dbReference type="EMBL" id="JBHSHL010000033">
    <property type="protein sequence ID" value="MFC4805085.1"/>
    <property type="molecule type" value="Genomic_DNA"/>
</dbReference>
<dbReference type="PANTHER" id="PTHR42932:SF1">
    <property type="entry name" value="GENERAL STRESS PROTEIN 20U"/>
    <property type="match status" value="1"/>
</dbReference>
<evidence type="ECO:0000259" key="3">
    <source>
        <dbReference type="Pfam" id="PF00210"/>
    </source>
</evidence>
<dbReference type="CDD" id="cd01043">
    <property type="entry name" value="DPS"/>
    <property type="match status" value="1"/>
</dbReference>
<dbReference type="RefSeq" id="WP_379788623.1">
    <property type="nucleotide sequence ID" value="NZ_JBHSHL010000033.1"/>
</dbReference>
<dbReference type="Pfam" id="PF00210">
    <property type="entry name" value="Ferritin"/>
    <property type="match status" value="1"/>
</dbReference>
<gene>
    <name evidence="4" type="ORF">ACFO4R_08315</name>
</gene>
<dbReference type="Proteomes" id="UP001595916">
    <property type="component" value="Unassembled WGS sequence"/>
</dbReference>
<dbReference type="InterPro" id="IPR002177">
    <property type="entry name" value="DPS_DNA-bd"/>
</dbReference>
<feature type="domain" description="Ferritin/DPS" evidence="3">
    <location>
        <begin position="5"/>
        <end position="145"/>
    </location>
</feature>
<sequence>MKMLKEFNQYLSNLSVWIVKLHNIHWNVVGEQFVAVHEFTEAEYDKAFERMDAVAEHMKMHGHFPASTLKEHLELATIKEEPTRAFSCKEGLELVLADMEQMRKEAIALRHACDEEDWFAAVAMFEEHIADYNKQIWFINSMLSK</sequence>
<dbReference type="PANTHER" id="PTHR42932">
    <property type="entry name" value="GENERAL STRESS PROTEIN 20U"/>
    <property type="match status" value="1"/>
</dbReference>
<comment type="caution">
    <text evidence="4">The sequence shown here is derived from an EMBL/GenBank/DDBJ whole genome shotgun (WGS) entry which is preliminary data.</text>
</comment>
<evidence type="ECO:0000313" key="4">
    <source>
        <dbReference type="EMBL" id="MFC4805085.1"/>
    </source>
</evidence>
<dbReference type="InterPro" id="IPR009078">
    <property type="entry name" value="Ferritin-like_SF"/>
</dbReference>
<organism evidence="4 5">
    <name type="scientific">Filifactor villosus</name>
    <dbReference type="NCBI Taxonomy" id="29374"/>
    <lineage>
        <taxon>Bacteria</taxon>
        <taxon>Bacillati</taxon>
        <taxon>Bacillota</taxon>
        <taxon>Clostridia</taxon>
        <taxon>Peptostreptococcales</taxon>
        <taxon>Filifactoraceae</taxon>
        <taxon>Filifactor</taxon>
    </lineage>
</organism>
<dbReference type="InterPro" id="IPR023188">
    <property type="entry name" value="DPS_DNA-bd_CS"/>
</dbReference>
<keyword evidence="5" id="KW-1185">Reference proteome</keyword>
<reference evidence="5" key="1">
    <citation type="journal article" date="2019" name="Int. J. Syst. Evol. Microbiol.">
        <title>The Global Catalogue of Microorganisms (GCM) 10K type strain sequencing project: providing services to taxonomists for standard genome sequencing and annotation.</title>
        <authorList>
            <consortium name="The Broad Institute Genomics Platform"/>
            <consortium name="The Broad Institute Genome Sequencing Center for Infectious Disease"/>
            <person name="Wu L."/>
            <person name="Ma J."/>
        </authorList>
    </citation>
    <scope>NUCLEOTIDE SEQUENCE [LARGE SCALE GENOMIC DNA]</scope>
    <source>
        <strain evidence="5">CCUG 46385</strain>
    </source>
</reference>
<evidence type="ECO:0000313" key="5">
    <source>
        <dbReference type="Proteomes" id="UP001595916"/>
    </source>
</evidence>
<dbReference type="SUPFAM" id="SSF47240">
    <property type="entry name" value="Ferritin-like"/>
    <property type="match status" value="1"/>
</dbReference>
<dbReference type="InterPro" id="IPR008331">
    <property type="entry name" value="Ferritin_DPS_dom"/>
</dbReference>
<dbReference type="PRINTS" id="PR01346">
    <property type="entry name" value="HELNAPAPROT"/>
</dbReference>
<name>A0ABV9QL13_9FIRM</name>
<evidence type="ECO:0000256" key="2">
    <source>
        <dbReference type="RuleBase" id="RU003875"/>
    </source>
</evidence>
<proteinExistence type="inferred from homology"/>
<comment type="similarity">
    <text evidence="1 2">Belongs to the Dps family.</text>
</comment>
<accession>A0ABV9QL13</accession>
<evidence type="ECO:0000256" key="1">
    <source>
        <dbReference type="ARBA" id="ARBA00009497"/>
    </source>
</evidence>
<protein>
    <submittedName>
        <fullName evidence="4">DNA starvation/stationary phase protection protein</fullName>
    </submittedName>
</protein>
<dbReference type="InterPro" id="IPR012347">
    <property type="entry name" value="Ferritin-like"/>
</dbReference>
<dbReference type="PROSITE" id="PS00818">
    <property type="entry name" value="DPS_1"/>
    <property type="match status" value="1"/>
</dbReference>